<evidence type="ECO:0000259" key="7">
    <source>
        <dbReference type="Pfam" id="PF00892"/>
    </source>
</evidence>
<evidence type="ECO:0000313" key="9">
    <source>
        <dbReference type="Proteomes" id="UP000033035"/>
    </source>
</evidence>
<comment type="subcellular location">
    <subcellularLocation>
        <location evidence="1">Cell membrane</location>
        <topology evidence="1">Multi-pass membrane protein</topology>
    </subcellularLocation>
</comment>
<dbReference type="STRING" id="1203610.HMPREF1536_04941"/>
<evidence type="ECO:0000256" key="1">
    <source>
        <dbReference type="ARBA" id="ARBA00004651"/>
    </source>
</evidence>
<keyword evidence="5 6" id="KW-0472">Membrane</keyword>
<dbReference type="RefSeq" id="WP_028728385.1">
    <property type="nucleotide sequence ID" value="NZ_AUAE01000030.1"/>
</dbReference>
<dbReference type="InterPro" id="IPR050638">
    <property type="entry name" value="AA-Vitamin_Transporters"/>
</dbReference>
<sequence length="305" mass="33935">MAKTNLTYWYHLIAIITVIIWGTTFVSTKVLIHHGLSPVDILFYRFALAYICIWFISPKVLFARSKKDELMFVAAGLCGGSIYFITENTALGITLASNVSLIICTAPILTAFLSLLFYRQEKIKPNLIYGSVMALIGVAFVVFNGSFLLKINPLGDMLTLIAALMWAFYCLILKQTGNRYPTLLITRKVFFYGLVTLTPMFLVHPLNTDTTILLNPVVAANLLFLGVVASMLCYIMWNTAVKELGPFRTANYIYIVPLVTLITSAIVIDEIITVVALIGSVFILSGVYIAERGFRFGKKQNCPPN</sequence>
<accession>A0A0F5ISC1</accession>
<feature type="domain" description="EamA" evidence="7">
    <location>
        <begin position="9"/>
        <end position="142"/>
    </location>
</feature>
<keyword evidence="9" id="KW-1185">Reference proteome</keyword>
<evidence type="ECO:0000256" key="2">
    <source>
        <dbReference type="ARBA" id="ARBA00022475"/>
    </source>
</evidence>
<evidence type="ECO:0000256" key="5">
    <source>
        <dbReference type="ARBA" id="ARBA00023136"/>
    </source>
</evidence>
<evidence type="ECO:0000313" key="8">
    <source>
        <dbReference type="EMBL" id="KKB48474.1"/>
    </source>
</evidence>
<dbReference type="PANTHER" id="PTHR32322">
    <property type="entry name" value="INNER MEMBRANE TRANSPORTER"/>
    <property type="match status" value="1"/>
</dbReference>
<comment type="caution">
    <text evidence="8">The sequence shown here is derived from an EMBL/GenBank/DDBJ whole genome shotgun (WGS) entry which is preliminary data.</text>
</comment>
<feature type="transmembrane region" description="Helical" evidence="6">
    <location>
        <begin position="189"/>
        <end position="206"/>
    </location>
</feature>
<proteinExistence type="predicted"/>
<dbReference type="GO" id="GO:0005886">
    <property type="term" value="C:plasma membrane"/>
    <property type="evidence" value="ECO:0007669"/>
    <property type="project" value="UniProtKB-SubCell"/>
</dbReference>
<feature type="transmembrane region" description="Helical" evidence="6">
    <location>
        <begin position="249"/>
        <end position="268"/>
    </location>
</feature>
<dbReference type="PATRIC" id="fig|1203610.3.peg.5036"/>
<dbReference type="SUPFAM" id="SSF103481">
    <property type="entry name" value="Multidrug resistance efflux transporter EmrE"/>
    <property type="match status" value="2"/>
</dbReference>
<dbReference type="HOGENOM" id="CLU_033863_4_1_10"/>
<dbReference type="Pfam" id="PF00892">
    <property type="entry name" value="EamA"/>
    <property type="match status" value="2"/>
</dbReference>
<gene>
    <name evidence="8" type="ORF">HMPREF1536_04941</name>
</gene>
<keyword evidence="4 6" id="KW-1133">Transmembrane helix</keyword>
<feature type="transmembrane region" description="Helical" evidence="6">
    <location>
        <begin position="157"/>
        <end position="177"/>
    </location>
</feature>
<dbReference type="InterPro" id="IPR037185">
    <property type="entry name" value="EmrE-like"/>
</dbReference>
<evidence type="ECO:0000256" key="3">
    <source>
        <dbReference type="ARBA" id="ARBA00022692"/>
    </source>
</evidence>
<feature type="transmembrane region" description="Helical" evidence="6">
    <location>
        <begin position="12"/>
        <end position="36"/>
    </location>
</feature>
<feature type="transmembrane region" description="Helical" evidence="6">
    <location>
        <begin position="274"/>
        <end position="290"/>
    </location>
</feature>
<protein>
    <recommendedName>
        <fullName evidence="7">EamA domain-containing protein</fullName>
    </recommendedName>
</protein>
<keyword evidence="3 6" id="KW-0812">Transmembrane</keyword>
<feature type="transmembrane region" description="Helical" evidence="6">
    <location>
        <begin position="127"/>
        <end position="151"/>
    </location>
</feature>
<evidence type="ECO:0000256" key="4">
    <source>
        <dbReference type="ARBA" id="ARBA00022989"/>
    </source>
</evidence>
<feature type="domain" description="EamA" evidence="7">
    <location>
        <begin position="154"/>
        <end position="289"/>
    </location>
</feature>
<feature type="transmembrane region" description="Helical" evidence="6">
    <location>
        <begin position="42"/>
        <end position="62"/>
    </location>
</feature>
<name>A0A0F5ISC1_9BACT</name>
<dbReference type="InterPro" id="IPR000620">
    <property type="entry name" value="EamA_dom"/>
</dbReference>
<evidence type="ECO:0000256" key="6">
    <source>
        <dbReference type="SAM" id="Phobius"/>
    </source>
</evidence>
<organism evidence="8 9">
    <name type="scientific">Parabacteroides gordonii MS-1 = DSM 23371</name>
    <dbReference type="NCBI Taxonomy" id="1203610"/>
    <lineage>
        <taxon>Bacteria</taxon>
        <taxon>Pseudomonadati</taxon>
        <taxon>Bacteroidota</taxon>
        <taxon>Bacteroidia</taxon>
        <taxon>Bacteroidales</taxon>
        <taxon>Tannerellaceae</taxon>
        <taxon>Parabacteroides</taxon>
    </lineage>
</organism>
<keyword evidence="2" id="KW-1003">Cell membrane</keyword>
<feature type="transmembrane region" description="Helical" evidence="6">
    <location>
        <begin position="69"/>
        <end position="86"/>
    </location>
</feature>
<reference evidence="8 9" key="1">
    <citation type="submission" date="2013-04" db="EMBL/GenBank/DDBJ databases">
        <title>The Genome Sequence of Parabacteroides gordonii DSM 23371.</title>
        <authorList>
            <consortium name="The Broad Institute Genomics Platform"/>
            <person name="Earl A."/>
            <person name="Ward D."/>
            <person name="Feldgarden M."/>
            <person name="Gevers D."/>
            <person name="Martens E."/>
            <person name="Sakamoto M."/>
            <person name="Benno Y."/>
            <person name="Suzuki N."/>
            <person name="Matsunaga N."/>
            <person name="Koshihara K."/>
            <person name="Seki M."/>
            <person name="Komiya H."/>
            <person name="Walker B."/>
            <person name="Young S."/>
            <person name="Zeng Q."/>
            <person name="Gargeya S."/>
            <person name="Fitzgerald M."/>
            <person name="Haas B."/>
            <person name="Abouelleil A."/>
            <person name="Allen A.W."/>
            <person name="Alvarado L."/>
            <person name="Arachchi H.M."/>
            <person name="Berlin A.M."/>
            <person name="Chapman S.B."/>
            <person name="Gainer-Dewar J."/>
            <person name="Goldberg J."/>
            <person name="Griggs A."/>
            <person name="Gujja S."/>
            <person name="Hansen M."/>
            <person name="Howarth C."/>
            <person name="Imamovic A."/>
            <person name="Ireland A."/>
            <person name="Larimer J."/>
            <person name="McCowan C."/>
            <person name="Murphy C."/>
            <person name="Pearson M."/>
            <person name="Poon T.W."/>
            <person name="Priest M."/>
            <person name="Roberts A."/>
            <person name="Saif S."/>
            <person name="Shea T."/>
            <person name="Sisk P."/>
            <person name="Sykes S."/>
            <person name="Wortman J."/>
            <person name="Nusbaum C."/>
            <person name="Birren B."/>
        </authorList>
    </citation>
    <scope>NUCLEOTIDE SEQUENCE [LARGE SCALE GENOMIC DNA]</scope>
    <source>
        <strain evidence="8 9">MS-1</strain>
    </source>
</reference>
<dbReference type="EMBL" id="AQHW01000027">
    <property type="protein sequence ID" value="KKB48474.1"/>
    <property type="molecule type" value="Genomic_DNA"/>
</dbReference>
<feature type="transmembrane region" description="Helical" evidence="6">
    <location>
        <begin position="212"/>
        <end position="237"/>
    </location>
</feature>
<dbReference type="AlphaFoldDB" id="A0A0F5ISC1"/>
<dbReference type="Proteomes" id="UP000033035">
    <property type="component" value="Unassembled WGS sequence"/>
</dbReference>
<dbReference type="PANTHER" id="PTHR32322:SF18">
    <property type="entry name" value="S-ADENOSYLMETHIONINE_S-ADENOSYLHOMOCYSTEINE TRANSPORTER"/>
    <property type="match status" value="1"/>
</dbReference>
<feature type="transmembrane region" description="Helical" evidence="6">
    <location>
        <begin position="98"/>
        <end position="118"/>
    </location>
</feature>